<evidence type="ECO:0000313" key="2">
    <source>
        <dbReference type="EMBL" id="ABO09452.1"/>
    </source>
</evidence>
<dbReference type="InterPro" id="IPR001296">
    <property type="entry name" value="Glyco_trans_1"/>
</dbReference>
<evidence type="ECO:0000259" key="1">
    <source>
        <dbReference type="Pfam" id="PF00534"/>
    </source>
</evidence>
<dbReference type="GeneID" id="4909580"/>
<keyword evidence="3" id="KW-1185">Reference proteome</keyword>
<proteinExistence type="predicted"/>
<dbReference type="Proteomes" id="UP000001431">
    <property type="component" value="Chromosome"/>
</dbReference>
<dbReference type="EMBL" id="CP000561">
    <property type="protein sequence ID" value="ABO09452.1"/>
    <property type="molecule type" value="Genomic_DNA"/>
</dbReference>
<sequence length="396" mass="43746">MSLVAHHYWGSPGGGQLVCAAAAYALDKAGLAPVLSGTFKFDPGKYVEWYGIDISKYPRVTLPVGAKAFGLWARLLVWLPAKRAVEKYRPRLIFTDEVAYKPIAGAAPLVEYIHFPFEVFIDPRFRGTGLAYGEDPYITERYSRFPLSLYWRIYVKLLPRYARENPFHYASLVLANSSWTADVAKEVYGERPTVLNPPIAPNVEVVESPRPFEEREPAVVMLGRFSQEKRYHWAVTEVAPRLVKEVPGAMLYIFGGAATPTLRAYMEEVKRLAEKSGVAHAVRLIPNAPRREINATMDRARAFFHATINEHWGIAVAEAMARGLPPVVHKSGGTWSDLAQGAGLGYASAEEAVEQLAKFLTDPKAWKAASAASVAKAKGLTLDVFAKKLADLVSAI</sequence>
<dbReference type="PANTHER" id="PTHR45919:SF1">
    <property type="entry name" value="GDP-MAN:MAN(3)GLCNAC(2)-PP-DOL ALPHA-1,2-MANNOSYLTRANSFERASE"/>
    <property type="match status" value="1"/>
</dbReference>
<dbReference type="AlphaFoldDB" id="A3MXT5"/>
<gene>
    <name evidence="2" type="ordered locus">Pcal_2037</name>
</gene>
<dbReference type="RefSeq" id="WP_011850710.1">
    <property type="nucleotide sequence ID" value="NC_009073.1"/>
</dbReference>
<accession>A3MXT5</accession>
<dbReference type="STRING" id="410359.Pcal_2037"/>
<dbReference type="OrthoDB" id="132546at2157"/>
<evidence type="ECO:0000313" key="3">
    <source>
        <dbReference type="Proteomes" id="UP000001431"/>
    </source>
</evidence>
<dbReference type="GO" id="GO:0004377">
    <property type="term" value="F:GDP-Man:Man(3)GlcNAc(2)-PP-Dol alpha-1,2-mannosyltransferase activity"/>
    <property type="evidence" value="ECO:0007669"/>
    <property type="project" value="InterPro"/>
</dbReference>
<reference evidence="2" key="1">
    <citation type="submission" date="2007-02" db="EMBL/GenBank/DDBJ databases">
        <title>Complete sequence of Pyrobaculum calidifontis JCM 11548.</title>
        <authorList>
            <consortium name="US DOE Joint Genome Institute"/>
            <person name="Copeland A."/>
            <person name="Lucas S."/>
            <person name="Lapidus A."/>
            <person name="Barry K."/>
            <person name="Glavina del Rio T."/>
            <person name="Dalin E."/>
            <person name="Tice H."/>
            <person name="Pitluck S."/>
            <person name="Chain P."/>
            <person name="Malfatti S."/>
            <person name="Shin M."/>
            <person name="Vergez L."/>
            <person name="Schmutz J."/>
            <person name="Larimer F."/>
            <person name="Land M."/>
            <person name="Hauser L."/>
            <person name="Kyrpides N."/>
            <person name="Mikhailova N."/>
            <person name="Cozen A.E."/>
            <person name="Fitz-Gibbon S.T."/>
            <person name="House C.H."/>
            <person name="Saltikov C."/>
            <person name="Lowe T.M."/>
            <person name="Richardson P."/>
        </authorList>
    </citation>
    <scope>NUCLEOTIDE SEQUENCE [LARGE SCALE GENOMIC DNA]</scope>
    <source>
        <strain evidence="2">JCM 11548</strain>
    </source>
</reference>
<dbReference type="Pfam" id="PF00534">
    <property type="entry name" value="Glycos_transf_1"/>
    <property type="match status" value="1"/>
</dbReference>
<dbReference type="InterPro" id="IPR038013">
    <property type="entry name" value="ALG11"/>
</dbReference>
<feature type="domain" description="Glycosyl transferase family 1" evidence="1">
    <location>
        <begin position="211"/>
        <end position="365"/>
    </location>
</feature>
<keyword evidence="2" id="KW-0808">Transferase</keyword>
<protein>
    <submittedName>
        <fullName evidence="2">Glycosyl transferase, group 1</fullName>
    </submittedName>
</protein>
<dbReference type="SUPFAM" id="SSF53756">
    <property type="entry name" value="UDP-Glycosyltransferase/glycogen phosphorylase"/>
    <property type="match status" value="1"/>
</dbReference>
<dbReference type="KEGG" id="pcl:Pcal_2037"/>
<organism evidence="2 3">
    <name type="scientific">Pyrobaculum calidifontis (strain DSM 21063 / JCM 11548 / VA1)</name>
    <dbReference type="NCBI Taxonomy" id="410359"/>
    <lineage>
        <taxon>Archaea</taxon>
        <taxon>Thermoproteota</taxon>
        <taxon>Thermoprotei</taxon>
        <taxon>Thermoproteales</taxon>
        <taxon>Thermoproteaceae</taxon>
        <taxon>Pyrobaculum</taxon>
    </lineage>
</organism>
<dbReference type="CAZy" id="GT4">
    <property type="family name" value="Glycosyltransferase Family 4"/>
</dbReference>
<dbReference type="HOGENOM" id="CLU_017896_3_0_2"/>
<dbReference type="PANTHER" id="PTHR45919">
    <property type="entry name" value="GDP-MAN:MAN(3)GLCNAC(2)-PP-DOL ALPHA-1,2-MANNOSYLTRANSFERASE"/>
    <property type="match status" value="1"/>
</dbReference>
<dbReference type="GO" id="GO:0016020">
    <property type="term" value="C:membrane"/>
    <property type="evidence" value="ECO:0007669"/>
    <property type="project" value="TreeGrafter"/>
</dbReference>
<dbReference type="Gene3D" id="3.40.50.2000">
    <property type="entry name" value="Glycogen Phosphorylase B"/>
    <property type="match status" value="1"/>
</dbReference>
<dbReference type="eggNOG" id="arCOG01403">
    <property type="taxonomic scope" value="Archaea"/>
</dbReference>
<dbReference type="GO" id="GO:0006487">
    <property type="term" value="P:protein N-linked glycosylation"/>
    <property type="evidence" value="ECO:0007669"/>
    <property type="project" value="TreeGrafter"/>
</dbReference>
<name>A3MXT5_PYRCJ</name>